<keyword evidence="3" id="KW-1003">Cell membrane</keyword>
<evidence type="ECO:0000313" key="9">
    <source>
        <dbReference type="EMBL" id="GGE35736.1"/>
    </source>
</evidence>
<sequence>MKKNYPLPLWTLVIGAFAIGMTEFVIMGLLPNVASDLNVSVSTAGQLITGYALSVAIGGPIIVLATYKLSQKNVLMLLMAIFVLGNFLGAIAPNYGLLMTSRVITALAHGSFFGMGAIMAASLVAPNRQASAMALMFSGLTVSNIVGVPFGTFVGQHLGWRASFFIIALIGIVALLGLYFLVPKKEASEKAALVKELAVLKNGRLWLTLLISLFSISSVFALFTYISPILMQVTGFHESAVSLILVIFGVGVTVGNVVGGKLADWHINKAIISSLIVFELFFVLLYFMQFNKLWMVLGVFLFGVIAFAMLPSLQYRSMLVSKDAPTLSSTLNQSAMNVGNATGAFVGGLSVAYLPLKHLVFIAPLLSLIGFILLILQLSMTRKKPDPLSTTVSSEI</sequence>
<dbReference type="PANTHER" id="PTHR43124">
    <property type="entry name" value="PURINE EFFLUX PUMP PBUE"/>
    <property type="match status" value="1"/>
</dbReference>
<evidence type="ECO:0000256" key="7">
    <source>
        <dbReference type="SAM" id="Phobius"/>
    </source>
</evidence>
<comment type="caution">
    <text evidence="9">The sequence shown here is derived from an EMBL/GenBank/DDBJ whole genome shotgun (WGS) entry which is preliminary data.</text>
</comment>
<dbReference type="GO" id="GO:0005886">
    <property type="term" value="C:plasma membrane"/>
    <property type="evidence" value="ECO:0007669"/>
    <property type="project" value="UniProtKB-SubCell"/>
</dbReference>
<keyword evidence="5 7" id="KW-1133">Transmembrane helix</keyword>
<evidence type="ECO:0000259" key="8">
    <source>
        <dbReference type="PROSITE" id="PS50850"/>
    </source>
</evidence>
<comment type="subcellular location">
    <subcellularLocation>
        <location evidence="1">Cell membrane</location>
        <topology evidence="1">Multi-pass membrane protein</topology>
    </subcellularLocation>
</comment>
<gene>
    <name evidence="9" type="ORF">GCM10011391_13130</name>
</gene>
<dbReference type="Pfam" id="PF07690">
    <property type="entry name" value="MFS_1"/>
    <property type="match status" value="1"/>
</dbReference>
<feature type="transmembrane region" description="Helical" evidence="7">
    <location>
        <begin position="104"/>
        <end position="125"/>
    </location>
</feature>
<organism evidence="9 10">
    <name type="scientific">Pullulanibacillus camelliae</name>
    <dbReference type="NCBI Taxonomy" id="1707096"/>
    <lineage>
        <taxon>Bacteria</taxon>
        <taxon>Bacillati</taxon>
        <taxon>Bacillota</taxon>
        <taxon>Bacilli</taxon>
        <taxon>Bacillales</taxon>
        <taxon>Sporolactobacillaceae</taxon>
        <taxon>Pullulanibacillus</taxon>
    </lineage>
</organism>
<feature type="transmembrane region" description="Helical" evidence="7">
    <location>
        <begin position="132"/>
        <end position="154"/>
    </location>
</feature>
<accession>A0A8J2YE31</accession>
<protein>
    <submittedName>
        <fullName evidence="9">MFS transporter</fullName>
    </submittedName>
</protein>
<feature type="transmembrane region" description="Helical" evidence="7">
    <location>
        <begin position="334"/>
        <end position="353"/>
    </location>
</feature>
<dbReference type="PROSITE" id="PS50850">
    <property type="entry name" value="MFS"/>
    <property type="match status" value="1"/>
</dbReference>
<evidence type="ECO:0000256" key="5">
    <source>
        <dbReference type="ARBA" id="ARBA00022989"/>
    </source>
</evidence>
<feature type="domain" description="Major facilitator superfamily (MFS) profile" evidence="8">
    <location>
        <begin position="8"/>
        <end position="382"/>
    </location>
</feature>
<dbReference type="RefSeq" id="WP_188690977.1">
    <property type="nucleotide sequence ID" value="NZ_BMIR01000004.1"/>
</dbReference>
<dbReference type="CDD" id="cd17324">
    <property type="entry name" value="MFS_NepI_like"/>
    <property type="match status" value="1"/>
</dbReference>
<dbReference type="Gene3D" id="1.20.1250.20">
    <property type="entry name" value="MFS general substrate transporter like domains"/>
    <property type="match status" value="1"/>
</dbReference>
<keyword evidence="10" id="KW-1185">Reference proteome</keyword>
<reference evidence="9" key="1">
    <citation type="journal article" date="2014" name="Int. J. Syst. Evol. Microbiol.">
        <title>Complete genome sequence of Corynebacterium casei LMG S-19264T (=DSM 44701T), isolated from a smear-ripened cheese.</title>
        <authorList>
            <consortium name="US DOE Joint Genome Institute (JGI-PGF)"/>
            <person name="Walter F."/>
            <person name="Albersmeier A."/>
            <person name="Kalinowski J."/>
            <person name="Ruckert C."/>
        </authorList>
    </citation>
    <scope>NUCLEOTIDE SEQUENCE</scope>
    <source>
        <strain evidence="9">CGMCC 1.15371</strain>
    </source>
</reference>
<feature type="transmembrane region" description="Helical" evidence="7">
    <location>
        <begin position="359"/>
        <end position="376"/>
    </location>
</feature>
<feature type="transmembrane region" description="Helical" evidence="7">
    <location>
        <begin position="160"/>
        <end position="182"/>
    </location>
</feature>
<feature type="transmembrane region" description="Helical" evidence="7">
    <location>
        <begin position="74"/>
        <end position="92"/>
    </location>
</feature>
<keyword evidence="4 7" id="KW-0812">Transmembrane</keyword>
<dbReference type="SUPFAM" id="SSF103473">
    <property type="entry name" value="MFS general substrate transporter"/>
    <property type="match status" value="1"/>
</dbReference>
<reference evidence="9" key="2">
    <citation type="submission" date="2020-09" db="EMBL/GenBank/DDBJ databases">
        <authorList>
            <person name="Sun Q."/>
            <person name="Zhou Y."/>
        </authorList>
    </citation>
    <scope>NUCLEOTIDE SEQUENCE</scope>
    <source>
        <strain evidence="9">CGMCC 1.15371</strain>
    </source>
</reference>
<dbReference type="PANTHER" id="PTHR43124:SF8">
    <property type="entry name" value="INNER MEMBRANE TRANSPORT PROTEIN YDHP"/>
    <property type="match status" value="1"/>
</dbReference>
<dbReference type="InterPro" id="IPR036259">
    <property type="entry name" value="MFS_trans_sf"/>
</dbReference>
<keyword evidence="2" id="KW-0813">Transport</keyword>
<evidence type="ECO:0000256" key="4">
    <source>
        <dbReference type="ARBA" id="ARBA00022692"/>
    </source>
</evidence>
<dbReference type="InterPro" id="IPR001958">
    <property type="entry name" value="Tet-R_TetA/multi-R_MdtG-like"/>
</dbReference>
<evidence type="ECO:0000256" key="2">
    <source>
        <dbReference type="ARBA" id="ARBA00022448"/>
    </source>
</evidence>
<evidence type="ECO:0000256" key="6">
    <source>
        <dbReference type="ARBA" id="ARBA00023136"/>
    </source>
</evidence>
<evidence type="ECO:0000256" key="3">
    <source>
        <dbReference type="ARBA" id="ARBA00022475"/>
    </source>
</evidence>
<name>A0A8J2YE31_9BACL</name>
<feature type="transmembrane region" description="Helical" evidence="7">
    <location>
        <begin position="270"/>
        <end position="288"/>
    </location>
</feature>
<evidence type="ECO:0000256" key="1">
    <source>
        <dbReference type="ARBA" id="ARBA00004651"/>
    </source>
</evidence>
<evidence type="ECO:0000313" key="10">
    <source>
        <dbReference type="Proteomes" id="UP000628775"/>
    </source>
</evidence>
<proteinExistence type="predicted"/>
<feature type="transmembrane region" description="Helical" evidence="7">
    <location>
        <begin position="203"/>
        <end position="227"/>
    </location>
</feature>
<feature type="transmembrane region" description="Helical" evidence="7">
    <location>
        <begin position="7"/>
        <end position="30"/>
    </location>
</feature>
<keyword evidence="6 7" id="KW-0472">Membrane</keyword>
<dbReference type="Proteomes" id="UP000628775">
    <property type="component" value="Unassembled WGS sequence"/>
</dbReference>
<dbReference type="InterPro" id="IPR011701">
    <property type="entry name" value="MFS"/>
</dbReference>
<dbReference type="AlphaFoldDB" id="A0A8J2YE31"/>
<dbReference type="GO" id="GO:0022857">
    <property type="term" value="F:transmembrane transporter activity"/>
    <property type="evidence" value="ECO:0007669"/>
    <property type="project" value="InterPro"/>
</dbReference>
<dbReference type="InterPro" id="IPR050189">
    <property type="entry name" value="MFS_Efflux_Transporters"/>
</dbReference>
<dbReference type="InterPro" id="IPR020846">
    <property type="entry name" value="MFS_dom"/>
</dbReference>
<feature type="transmembrane region" description="Helical" evidence="7">
    <location>
        <begin position="50"/>
        <end position="67"/>
    </location>
</feature>
<feature type="transmembrane region" description="Helical" evidence="7">
    <location>
        <begin position="294"/>
        <end position="313"/>
    </location>
</feature>
<dbReference type="PRINTS" id="PR01035">
    <property type="entry name" value="TCRTETA"/>
</dbReference>
<dbReference type="EMBL" id="BMIR01000004">
    <property type="protein sequence ID" value="GGE35736.1"/>
    <property type="molecule type" value="Genomic_DNA"/>
</dbReference>
<feature type="transmembrane region" description="Helical" evidence="7">
    <location>
        <begin position="239"/>
        <end position="258"/>
    </location>
</feature>